<dbReference type="InterPro" id="IPR036415">
    <property type="entry name" value="Lamin_tail_dom_sf"/>
</dbReference>
<feature type="transmembrane region" description="Helical" evidence="2">
    <location>
        <begin position="410"/>
        <end position="432"/>
    </location>
</feature>
<evidence type="ECO:0000313" key="6">
    <source>
        <dbReference type="Proteomes" id="UP000178040"/>
    </source>
</evidence>
<gene>
    <name evidence="5" type="ORF">A3B40_00665</name>
</gene>
<evidence type="ECO:0000256" key="3">
    <source>
        <dbReference type="SAM" id="SignalP"/>
    </source>
</evidence>
<dbReference type="Proteomes" id="UP000178040">
    <property type="component" value="Unassembled WGS sequence"/>
</dbReference>
<feature type="chain" id="PRO_5009529368" description="LTD domain-containing protein" evidence="3">
    <location>
        <begin position="25"/>
        <end position="438"/>
    </location>
</feature>
<feature type="domain" description="LTD" evidence="4">
    <location>
        <begin position="196"/>
        <end position="296"/>
    </location>
</feature>
<reference evidence="5 6" key="1">
    <citation type="journal article" date="2016" name="Nat. Commun.">
        <title>Thousands of microbial genomes shed light on interconnected biogeochemical processes in an aquifer system.</title>
        <authorList>
            <person name="Anantharaman K."/>
            <person name="Brown C.T."/>
            <person name="Hug L.A."/>
            <person name="Sharon I."/>
            <person name="Castelle C.J."/>
            <person name="Probst A.J."/>
            <person name="Thomas B.C."/>
            <person name="Singh A."/>
            <person name="Wilkins M.J."/>
            <person name="Karaoz U."/>
            <person name="Brodie E.L."/>
            <person name="Williams K.H."/>
            <person name="Hubbard S.S."/>
            <person name="Banfield J.F."/>
        </authorList>
    </citation>
    <scope>NUCLEOTIDE SEQUENCE [LARGE SCALE GENOMIC DNA]</scope>
</reference>
<evidence type="ECO:0000256" key="1">
    <source>
        <dbReference type="SAM" id="MobiDB-lite"/>
    </source>
</evidence>
<evidence type="ECO:0000313" key="5">
    <source>
        <dbReference type="EMBL" id="OGK45514.1"/>
    </source>
</evidence>
<protein>
    <recommendedName>
        <fullName evidence="4">LTD domain-containing protein</fullName>
    </recommendedName>
</protein>
<keyword evidence="2" id="KW-1133">Transmembrane helix</keyword>
<feature type="signal peptide" evidence="3">
    <location>
        <begin position="1"/>
        <end position="24"/>
    </location>
</feature>
<sequence length="438" mass="48272">MFRKLLTLAIVFCFIPHIVKTTFAEVVINEFSSAISSEDWVELYNNSDAPINLLLYTLYDGSTNTKNFSCLLTPKGFTIINWNNTLNNDGDLIILKNENNTVDCVSYGDGAGKKCEGKNEIDLKKLEPGEFGARLIDGLGSWKVINNSTKDGPNDGSQKNSDATCINPTPTSLPIPSFLTTTTLTPTIAISETTLPSLTFQSYANIYLSEVMTYPESEVNEWIELYNDNGFAVSMDNWYIDDVESAGSTPKKFSITIYSKSYAVFNLSNSIFNNDGDSVRLLDFNQKELDSFQYQSSEKGKTLGRTSFSSDIFCLQEPSKETVNNSCLNPTSSTTSQSSSVSSLTPIKTPTSIVSPTLKVITITVSKPTRYFFGSQNSPNLTDPNSRLEKNNILGITTQKQIKIGSKTRALLSSLSFISFSFSALSIISIIYKTKINS</sequence>
<keyword evidence="3" id="KW-0732">Signal</keyword>
<comment type="caution">
    <text evidence="5">The sequence shown here is derived from an EMBL/GenBank/DDBJ whole genome shotgun (WGS) entry which is preliminary data.</text>
</comment>
<dbReference type="InterPro" id="IPR001322">
    <property type="entry name" value="Lamin_tail_dom"/>
</dbReference>
<dbReference type="AlphaFoldDB" id="A0A1F7IQ75"/>
<evidence type="ECO:0000256" key="2">
    <source>
        <dbReference type="SAM" id="Phobius"/>
    </source>
</evidence>
<feature type="region of interest" description="Disordered" evidence="1">
    <location>
        <begin position="324"/>
        <end position="346"/>
    </location>
</feature>
<proteinExistence type="predicted"/>
<dbReference type="Pfam" id="PF00932">
    <property type="entry name" value="LTD"/>
    <property type="match status" value="2"/>
</dbReference>
<evidence type="ECO:0000259" key="4">
    <source>
        <dbReference type="PROSITE" id="PS51841"/>
    </source>
</evidence>
<dbReference type="EMBL" id="MGAI01000006">
    <property type="protein sequence ID" value="OGK45514.1"/>
    <property type="molecule type" value="Genomic_DNA"/>
</dbReference>
<accession>A0A1F7IQ75</accession>
<dbReference type="PROSITE" id="PS51841">
    <property type="entry name" value="LTD"/>
    <property type="match status" value="1"/>
</dbReference>
<organism evidence="5 6">
    <name type="scientific">Candidatus Roizmanbacteria bacterium RIFCSPLOWO2_01_FULL_37_16</name>
    <dbReference type="NCBI Taxonomy" id="1802058"/>
    <lineage>
        <taxon>Bacteria</taxon>
        <taxon>Candidatus Roizmaniibacteriota</taxon>
    </lineage>
</organism>
<feature type="region of interest" description="Disordered" evidence="1">
    <location>
        <begin position="147"/>
        <end position="166"/>
    </location>
</feature>
<keyword evidence="2" id="KW-0472">Membrane</keyword>
<keyword evidence="2" id="KW-0812">Transmembrane</keyword>
<feature type="compositionally biased region" description="Low complexity" evidence="1">
    <location>
        <begin position="331"/>
        <end position="345"/>
    </location>
</feature>
<dbReference type="SUPFAM" id="SSF74853">
    <property type="entry name" value="Lamin A/C globular tail domain"/>
    <property type="match status" value="2"/>
</dbReference>
<name>A0A1F7IQ75_9BACT</name>